<evidence type="ECO:0000313" key="2">
    <source>
        <dbReference type="Proteomes" id="UP000296468"/>
    </source>
</evidence>
<evidence type="ECO:0000313" key="1">
    <source>
        <dbReference type="EMBL" id="QBZ92523.1"/>
    </source>
</evidence>
<sequence>MPHTDLRTFGAHSSALWEKTKGLMRLLPCKPLAAEKPMSPTQQKASEKPALCVSTDKFQTKKCPASRAFFIACAYRL</sequence>
<reference evidence="1 2" key="1">
    <citation type="journal article" date="2019" name="Front. Microbiol.">
        <title>In silico and Genetic Analyses of Cyclic Lipopeptide Synthetic Gene Clusters in Pseudomonas sp. 11K1.</title>
        <authorList>
            <person name="Zhao H."/>
            <person name="Liu Y.P."/>
            <person name="Zhang L.Q."/>
        </authorList>
    </citation>
    <scope>NUCLEOTIDE SEQUENCE [LARGE SCALE GENOMIC DNA]</scope>
    <source>
        <strain evidence="1 2">11K1</strain>
    </source>
</reference>
<dbReference type="AlphaFoldDB" id="A0A4P7PQ13"/>
<dbReference type="KEGG" id="pvk:EPZ47_28805"/>
<protein>
    <submittedName>
        <fullName evidence="1">Uncharacterized protein</fullName>
    </submittedName>
</protein>
<proteinExistence type="predicted"/>
<accession>A0A4P7PQ13</accession>
<name>A0A4P7PQ13_9PSED</name>
<organism evidence="1 2">
    <name type="scientific">Pseudomonas viciae</name>
    <dbReference type="NCBI Taxonomy" id="2505979"/>
    <lineage>
        <taxon>Bacteria</taxon>
        <taxon>Pseudomonadati</taxon>
        <taxon>Pseudomonadota</taxon>
        <taxon>Gammaproteobacteria</taxon>
        <taxon>Pseudomonadales</taxon>
        <taxon>Pseudomonadaceae</taxon>
        <taxon>Pseudomonas</taxon>
    </lineage>
</organism>
<dbReference type="Proteomes" id="UP000296468">
    <property type="component" value="Chromosome"/>
</dbReference>
<dbReference type="EMBL" id="CP035088">
    <property type="protein sequence ID" value="QBZ92523.1"/>
    <property type="molecule type" value="Genomic_DNA"/>
</dbReference>
<gene>
    <name evidence="1" type="ORF">EPZ47_28805</name>
</gene>